<name>A0A1Q8QZK2_9FIRM</name>
<sequence length="67" mass="7483">MHVIVSLATFVKHEFYLGLSSQHLVNAANAEGNENGCRDRAYRKINVIFNNALSGVFIMFKVSNVIL</sequence>
<dbReference type="EMBL" id="MLBF01000006">
    <property type="protein sequence ID" value="OLN32774.1"/>
    <property type="molecule type" value="Genomic_DNA"/>
</dbReference>
<accession>A0A1Q8QZK2</accession>
<gene>
    <name evidence="1" type="ORF">DSOL_1220</name>
</gene>
<keyword evidence="2" id="KW-1185">Reference proteome</keyword>
<dbReference type="STRING" id="1888891.DSOL_1220"/>
<proteinExistence type="predicted"/>
<evidence type="ECO:0000313" key="2">
    <source>
        <dbReference type="Proteomes" id="UP000186102"/>
    </source>
</evidence>
<organism evidence="1 2">
    <name type="scientific">Desulfosporosinus metallidurans</name>
    <dbReference type="NCBI Taxonomy" id="1888891"/>
    <lineage>
        <taxon>Bacteria</taxon>
        <taxon>Bacillati</taxon>
        <taxon>Bacillota</taxon>
        <taxon>Clostridia</taxon>
        <taxon>Eubacteriales</taxon>
        <taxon>Desulfitobacteriaceae</taxon>
        <taxon>Desulfosporosinus</taxon>
    </lineage>
</organism>
<protein>
    <submittedName>
        <fullName evidence="1">Uncharacterized protein</fullName>
    </submittedName>
</protein>
<evidence type="ECO:0000313" key="1">
    <source>
        <dbReference type="EMBL" id="OLN32774.1"/>
    </source>
</evidence>
<comment type="caution">
    <text evidence="1">The sequence shown here is derived from an EMBL/GenBank/DDBJ whole genome shotgun (WGS) entry which is preliminary data.</text>
</comment>
<dbReference type="AlphaFoldDB" id="A0A1Q8QZK2"/>
<dbReference type="Proteomes" id="UP000186102">
    <property type="component" value="Unassembled WGS sequence"/>
</dbReference>
<reference evidence="1 2" key="1">
    <citation type="submission" date="2016-09" db="EMBL/GenBank/DDBJ databases">
        <title>Complete genome of Desulfosporosinus sp. OL.</title>
        <authorList>
            <person name="Mardanov A."/>
            <person name="Beletsky A."/>
            <person name="Panova A."/>
            <person name="Karnachuk O."/>
            <person name="Ravin N."/>
        </authorList>
    </citation>
    <scope>NUCLEOTIDE SEQUENCE [LARGE SCALE GENOMIC DNA]</scope>
    <source>
        <strain evidence="1 2">OL</strain>
    </source>
</reference>